<dbReference type="AlphaFoldDB" id="A0A518FMI8"/>
<evidence type="ECO:0000256" key="1">
    <source>
        <dbReference type="SAM" id="MobiDB-lite"/>
    </source>
</evidence>
<sequence length="72" mass="8038">MLKYQLYQRSSSSECAQPRPSLSQNGGTQAINDHSDGVSHESMLRKQISRHPGIALNLGILSGFLIGWWVKR</sequence>
<dbReference type="Proteomes" id="UP000320839">
    <property type="component" value="Chromosome"/>
</dbReference>
<accession>A0A518FMI8</accession>
<evidence type="ECO:0000256" key="2">
    <source>
        <dbReference type="SAM" id="Phobius"/>
    </source>
</evidence>
<feature type="compositionally biased region" description="Basic and acidic residues" evidence="1">
    <location>
        <begin position="33"/>
        <end position="44"/>
    </location>
</feature>
<dbReference type="EMBL" id="CP036317">
    <property type="protein sequence ID" value="QDV17530.1"/>
    <property type="molecule type" value="Genomic_DNA"/>
</dbReference>
<keyword evidence="2" id="KW-1133">Transmembrane helix</keyword>
<gene>
    <name evidence="3" type="ORF">Pan153_21830</name>
</gene>
<evidence type="ECO:0000313" key="4">
    <source>
        <dbReference type="Proteomes" id="UP000320839"/>
    </source>
</evidence>
<organism evidence="3 4">
    <name type="scientific">Gimesia panareensis</name>
    <dbReference type="NCBI Taxonomy" id="2527978"/>
    <lineage>
        <taxon>Bacteria</taxon>
        <taxon>Pseudomonadati</taxon>
        <taxon>Planctomycetota</taxon>
        <taxon>Planctomycetia</taxon>
        <taxon>Planctomycetales</taxon>
        <taxon>Planctomycetaceae</taxon>
        <taxon>Gimesia</taxon>
    </lineage>
</organism>
<protein>
    <submittedName>
        <fullName evidence="3">Uncharacterized protein</fullName>
    </submittedName>
</protein>
<evidence type="ECO:0000313" key="3">
    <source>
        <dbReference type="EMBL" id="QDV17530.1"/>
    </source>
</evidence>
<keyword evidence="2" id="KW-0812">Transmembrane</keyword>
<proteinExistence type="predicted"/>
<keyword evidence="2" id="KW-0472">Membrane</keyword>
<feature type="region of interest" description="Disordered" evidence="1">
    <location>
        <begin position="1"/>
        <end position="44"/>
    </location>
</feature>
<feature type="transmembrane region" description="Helical" evidence="2">
    <location>
        <begin position="53"/>
        <end position="70"/>
    </location>
</feature>
<feature type="compositionally biased region" description="Polar residues" evidence="1">
    <location>
        <begin position="7"/>
        <end position="32"/>
    </location>
</feature>
<name>A0A518FMI8_9PLAN</name>
<reference evidence="3 4" key="1">
    <citation type="submission" date="2019-02" db="EMBL/GenBank/DDBJ databases">
        <title>Deep-cultivation of Planctomycetes and their phenomic and genomic characterization uncovers novel biology.</title>
        <authorList>
            <person name="Wiegand S."/>
            <person name="Jogler M."/>
            <person name="Boedeker C."/>
            <person name="Pinto D."/>
            <person name="Vollmers J."/>
            <person name="Rivas-Marin E."/>
            <person name="Kohn T."/>
            <person name="Peeters S.H."/>
            <person name="Heuer A."/>
            <person name="Rast P."/>
            <person name="Oberbeckmann S."/>
            <person name="Bunk B."/>
            <person name="Jeske O."/>
            <person name="Meyerdierks A."/>
            <person name="Storesund J.E."/>
            <person name="Kallscheuer N."/>
            <person name="Luecker S."/>
            <person name="Lage O.M."/>
            <person name="Pohl T."/>
            <person name="Merkel B.J."/>
            <person name="Hornburger P."/>
            <person name="Mueller R.-W."/>
            <person name="Bruemmer F."/>
            <person name="Labrenz M."/>
            <person name="Spormann A.M."/>
            <person name="Op den Camp H."/>
            <person name="Overmann J."/>
            <person name="Amann R."/>
            <person name="Jetten M.S.M."/>
            <person name="Mascher T."/>
            <person name="Medema M.H."/>
            <person name="Devos D.P."/>
            <person name="Kaster A.-K."/>
            <person name="Ovreas L."/>
            <person name="Rohde M."/>
            <person name="Galperin M.Y."/>
            <person name="Jogler C."/>
        </authorList>
    </citation>
    <scope>NUCLEOTIDE SEQUENCE [LARGE SCALE GENOMIC DNA]</scope>
    <source>
        <strain evidence="3 4">Pan153</strain>
    </source>
</reference>